<reference evidence="2" key="2">
    <citation type="journal article" date="2015" name="Data Brief">
        <title>Shoot transcriptome of the giant reed, Arundo donax.</title>
        <authorList>
            <person name="Barrero R.A."/>
            <person name="Guerrero F.D."/>
            <person name="Moolhuijzen P."/>
            <person name="Goolsby J.A."/>
            <person name="Tidwell J."/>
            <person name="Bellgard S.E."/>
            <person name="Bellgard M.I."/>
        </authorList>
    </citation>
    <scope>NUCLEOTIDE SEQUENCE</scope>
    <source>
        <tissue evidence="2">Shoot tissue taken approximately 20 cm above the soil surface</tissue>
    </source>
</reference>
<organism evidence="2">
    <name type="scientific">Arundo donax</name>
    <name type="common">Giant reed</name>
    <name type="synonym">Donax arundinaceus</name>
    <dbReference type="NCBI Taxonomy" id="35708"/>
    <lineage>
        <taxon>Eukaryota</taxon>
        <taxon>Viridiplantae</taxon>
        <taxon>Streptophyta</taxon>
        <taxon>Embryophyta</taxon>
        <taxon>Tracheophyta</taxon>
        <taxon>Spermatophyta</taxon>
        <taxon>Magnoliopsida</taxon>
        <taxon>Liliopsida</taxon>
        <taxon>Poales</taxon>
        <taxon>Poaceae</taxon>
        <taxon>PACMAD clade</taxon>
        <taxon>Arundinoideae</taxon>
        <taxon>Arundineae</taxon>
        <taxon>Arundo</taxon>
    </lineage>
</organism>
<evidence type="ECO:0000313" key="2">
    <source>
        <dbReference type="EMBL" id="JAD17277.1"/>
    </source>
</evidence>
<dbReference type="AlphaFoldDB" id="A0A0A8XZZ2"/>
<proteinExistence type="predicted"/>
<reference evidence="2" key="1">
    <citation type="submission" date="2014-09" db="EMBL/GenBank/DDBJ databases">
        <authorList>
            <person name="Magalhaes I.L.F."/>
            <person name="Oliveira U."/>
            <person name="Santos F.R."/>
            <person name="Vidigal T.H.D.A."/>
            <person name="Brescovit A.D."/>
            <person name="Santos A.J."/>
        </authorList>
    </citation>
    <scope>NUCLEOTIDE SEQUENCE</scope>
    <source>
        <tissue evidence="2">Shoot tissue taken approximately 20 cm above the soil surface</tissue>
    </source>
</reference>
<feature type="region of interest" description="Disordered" evidence="1">
    <location>
        <begin position="1"/>
        <end position="21"/>
    </location>
</feature>
<name>A0A0A8XZZ2_ARUDO</name>
<protein>
    <submittedName>
        <fullName evidence="2">Uncharacterized protein</fullName>
    </submittedName>
</protein>
<dbReference type="EMBL" id="GBRH01280618">
    <property type="protein sequence ID" value="JAD17277.1"/>
    <property type="molecule type" value="Transcribed_RNA"/>
</dbReference>
<accession>A0A0A8XZZ2</accession>
<sequence length="77" mass="9158">MWPRKQVGNKASSATRKKKIERNTRCWGRQHKKLQNLHIFSNNQDTSLLWSAHGKCRKNYLLSHLKLLSKLFHGKFQ</sequence>
<evidence type="ECO:0000256" key="1">
    <source>
        <dbReference type="SAM" id="MobiDB-lite"/>
    </source>
</evidence>